<evidence type="ECO:0000313" key="2">
    <source>
        <dbReference type="Proteomes" id="UP000054279"/>
    </source>
</evidence>
<protein>
    <submittedName>
        <fullName evidence="1">Uncharacterized protein</fullName>
    </submittedName>
</protein>
<keyword evidence="2" id="KW-1185">Reference proteome</keyword>
<name>A0A0C9UE15_SPHS4</name>
<organism evidence="1 2">
    <name type="scientific">Sphaerobolus stellatus (strain SS14)</name>
    <dbReference type="NCBI Taxonomy" id="990650"/>
    <lineage>
        <taxon>Eukaryota</taxon>
        <taxon>Fungi</taxon>
        <taxon>Dikarya</taxon>
        <taxon>Basidiomycota</taxon>
        <taxon>Agaricomycotina</taxon>
        <taxon>Agaricomycetes</taxon>
        <taxon>Phallomycetidae</taxon>
        <taxon>Geastrales</taxon>
        <taxon>Sphaerobolaceae</taxon>
        <taxon>Sphaerobolus</taxon>
    </lineage>
</organism>
<dbReference type="Proteomes" id="UP000054279">
    <property type="component" value="Unassembled WGS sequence"/>
</dbReference>
<proteinExistence type="predicted"/>
<dbReference type="HOGENOM" id="CLU_3107947_0_0_1"/>
<dbReference type="EMBL" id="KN837340">
    <property type="protein sequence ID" value="KIJ27297.1"/>
    <property type="molecule type" value="Genomic_DNA"/>
</dbReference>
<reference evidence="1 2" key="1">
    <citation type="submission" date="2014-06" db="EMBL/GenBank/DDBJ databases">
        <title>Evolutionary Origins and Diversification of the Mycorrhizal Mutualists.</title>
        <authorList>
            <consortium name="DOE Joint Genome Institute"/>
            <consortium name="Mycorrhizal Genomics Consortium"/>
            <person name="Kohler A."/>
            <person name="Kuo A."/>
            <person name="Nagy L.G."/>
            <person name="Floudas D."/>
            <person name="Copeland A."/>
            <person name="Barry K.W."/>
            <person name="Cichocki N."/>
            <person name="Veneault-Fourrey C."/>
            <person name="LaButti K."/>
            <person name="Lindquist E.A."/>
            <person name="Lipzen A."/>
            <person name="Lundell T."/>
            <person name="Morin E."/>
            <person name="Murat C."/>
            <person name="Riley R."/>
            <person name="Ohm R."/>
            <person name="Sun H."/>
            <person name="Tunlid A."/>
            <person name="Henrissat B."/>
            <person name="Grigoriev I.V."/>
            <person name="Hibbett D.S."/>
            <person name="Martin F."/>
        </authorList>
    </citation>
    <scope>NUCLEOTIDE SEQUENCE [LARGE SCALE GENOMIC DNA]</scope>
    <source>
        <strain evidence="1 2">SS14</strain>
    </source>
</reference>
<dbReference type="AlphaFoldDB" id="A0A0C9UE15"/>
<accession>A0A0C9UE15</accession>
<evidence type="ECO:0000313" key="1">
    <source>
        <dbReference type="EMBL" id="KIJ27297.1"/>
    </source>
</evidence>
<gene>
    <name evidence="1" type="ORF">M422DRAFT_37866</name>
</gene>
<sequence length="51" mass="5595">MDYARQSSSKTQTSWNRHTEEVYGSWLSILPAAASNEDGTSLSFSPCALRG</sequence>